<evidence type="ECO:0000313" key="2">
    <source>
        <dbReference type="Proteomes" id="UP000276215"/>
    </source>
</evidence>
<evidence type="ECO:0000313" key="1">
    <source>
        <dbReference type="EMBL" id="RPA92242.1"/>
    </source>
</evidence>
<sequence length="60" mass="6830">MASASAAHPAEKVLARLLIRPTLQETAALDHHYVHLRDKQVHHQSYLNLLLVPKFLCLSY</sequence>
<proteinExistence type="predicted"/>
<dbReference type="EMBL" id="ML120478">
    <property type="protein sequence ID" value="RPA92242.1"/>
    <property type="molecule type" value="Genomic_DNA"/>
</dbReference>
<protein>
    <submittedName>
        <fullName evidence="1">Uncharacterized protein</fullName>
    </submittedName>
</protein>
<accession>A0A3N4J1K5</accession>
<dbReference type="AlphaFoldDB" id="A0A3N4J1K5"/>
<reference evidence="1 2" key="1">
    <citation type="journal article" date="2018" name="Nat. Ecol. Evol.">
        <title>Pezizomycetes genomes reveal the molecular basis of ectomycorrhizal truffle lifestyle.</title>
        <authorList>
            <person name="Murat C."/>
            <person name="Payen T."/>
            <person name="Noel B."/>
            <person name="Kuo A."/>
            <person name="Morin E."/>
            <person name="Chen J."/>
            <person name="Kohler A."/>
            <person name="Krizsan K."/>
            <person name="Balestrini R."/>
            <person name="Da Silva C."/>
            <person name="Montanini B."/>
            <person name="Hainaut M."/>
            <person name="Levati E."/>
            <person name="Barry K.W."/>
            <person name="Belfiori B."/>
            <person name="Cichocki N."/>
            <person name="Clum A."/>
            <person name="Dockter R.B."/>
            <person name="Fauchery L."/>
            <person name="Guy J."/>
            <person name="Iotti M."/>
            <person name="Le Tacon F."/>
            <person name="Lindquist E.A."/>
            <person name="Lipzen A."/>
            <person name="Malagnac F."/>
            <person name="Mello A."/>
            <person name="Molinier V."/>
            <person name="Miyauchi S."/>
            <person name="Poulain J."/>
            <person name="Riccioni C."/>
            <person name="Rubini A."/>
            <person name="Sitrit Y."/>
            <person name="Splivallo R."/>
            <person name="Traeger S."/>
            <person name="Wang M."/>
            <person name="Zifcakova L."/>
            <person name="Wipf D."/>
            <person name="Zambonelli A."/>
            <person name="Paolocci F."/>
            <person name="Nowrousian M."/>
            <person name="Ottonello S."/>
            <person name="Baldrian P."/>
            <person name="Spatafora J.W."/>
            <person name="Henrissat B."/>
            <person name="Nagy L.G."/>
            <person name="Aury J.M."/>
            <person name="Wincker P."/>
            <person name="Grigoriev I.V."/>
            <person name="Bonfante P."/>
            <person name="Martin F.M."/>
        </authorList>
    </citation>
    <scope>NUCLEOTIDE SEQUENCE [LARGE SCALE GENOMIC DNA]</scope>
    <source>
        <strain evidence="1 2">120613-1</strain>
    </source>
</reference>
<organism evidence="1 2">
    <name type="scientific">Choiromyces venosus 120613-1</name>
    <dbReference type="NCBI Taxonomy" id="1336337"/>
    <lineage>
        <taxon>Eukaryota</taxon>
        <taxon>Fungi</taxon>
        <taxon>Dikarya</taxon>
        <taxon>Ascomycota</taxon>
        <taxon>Pezizomycotina</taxon>
        <taxon>Pezizomycetes</taxon>
        <taxon>Pezizales</taxon>
        <taxon>Tuberaceae</taxon>
        <taxon>Choiromyces</taxon>
    </lineage>
</organism>
<dbReference type="Proteomes" id="UP000276215">
    <property type="component" value="Unassembled WGS sequence"/>
</dbReference>
<name>A0A3N4J1K5_9PEZI</name>
<keyword evidence="2" id="KW-1185">Reference proteome</keyword>
<gene>
    <name evidence="1" type="ORF">L873DRAFT_1818022</name>
</gene>